<proteinExistence type="predicted"/>
<dbReference type="EMBL" id="LR633966">
    <property type="protein sequence ID" value="VUX55011.1"/>
    <property type="molecule type" value="Genomic_DNA"/>
</dbReference>
<evidence type="ECO:0008006" key="2">
    <source>
        <dbReference type="Google" id="ProtNLM"/>
    </source>
</evidence>
<reference evidence="1" key="1">
    <citation type="submission" date="2019-07" db="EMBL/GenBank/DDBJ databases">
        <authorList>
            <person name="Weber M."/>
            <person name="Kostadinov I."/>
            <person name="Kostadinov D I."/>
        </authorList>
    </citation>
    <scope>NUCLEOTIDE SEQUENCE</scope>
    <source>
        <strain evidence="1">Gfbio:sag-sample-b02:053724c1-46a9-4a36-b237-ea2bf867836b</strain>
    </source>
</reference>
<accession>A0A7D9H5H6</accession>
<organism evidence="1">
    <name type="scientific">uncultured Woeseiaceae bacterium</name>
    <dbReference type="NCBI Taxonomy" id="1983305"/>
    <lineage>
        <taxon>Bacteria</taxon>
        <taxon>Pseudomonadati</taxon>
        <taxon>Pseudomonadota</taxon>
        <taxon>Gammaproteobacteria</taxon>
        <taxon>Woeseiales</taxon>
        <taxon>Woeseiaceae</taxon>
        <taxon>environmental samples</taxon>
    </lineage>
</organism>
<gene>
    <name evidence="1" type="ORF">JTBB02_V1_110003</name>
</gene>
<evidence type="ECO:0000313" key="1">
    <source>
        <dbReference type="EMBL" id="VUX55011.1"/>
    </source>
</evidence>
<sequence length="167" mass="18157">MSRQLTRHDDLARIDAAYLYAASGNYSKVARDTGINRKTIMSWAKDNVVWAEALVKARQEISDEVLAQNLAIATAANDGVLDRLEHGDTVLRADGSTVKVPLKGRDMAVIGGIMQDKARVQMGMATSITGSEDTRALAEVCMELSRTMRDHKVVSTISHNGDKTGPE</sequence>
<name>A0A7D9H5H6_9GAMM</name>
<protein>
    <recommendedName>
        <fullName evidence="2">Terminase small subunit</fullName>
    </recommendedName>
</protein>
<dbReference type="AlphaFoldDB" id="A0A7D9H5H6"/>